<evidence type="ECO:0000256" key="5">
    <source>
        <dbReference type="ARBA" id="ARBA00050590"/>
    </source>
</evidence>
<dbReference type="PROSITE" id="PS00211">
    <property type="entry name" value="ABC_TRANSPORTER_1"/>
    <property type="match status" value="1"/>
</dbReference>
<proteinExistence type="predicted"/>
<evidence type="ECO:0000256" key="7">
    <source>
        <dbReference type="ARBA" id="ARBA00066387"/>
    </source>
</evidence>
<feature type="domain" description="ABC transporter" evidence="10">
    <location>
        <begin position="5"/>
        <end position="239"/>
    </location>
</feature>
<dbReference type="EC" id="7.6.2.8" evidence="7"/>
<dbReference type="GO" id="GO:0005524">
    <property type="term" value="F:ATP binding"/>
    <property type="evidence" value="ECO:0007669"/>
    <property type="project" value="UniProtKB-KW"/>
</dbReference>
<dbReference type="Proteomes" id="UP000243820">
    <property type="component" value="Unassembled WGS sequence"/>
</dbReference>
<keyword evidence="3 11" id="KW-0067">ATP-binding</keyword>
<comment type="catalytic activity">
    <reaction evidence="5">
        <text>an R-cob(III)alamin(out) + ATP + H2O = an R-cob(III)alamin(in) + ADP + phosphate + H(+)</text>
        <dbReference type="Rhea" id="RHEA:17873"/>
        <dbReference type="ChEBI" id="CHEBI:15377"/>
        <dbReference type="ChEBI" id="CHEBI:15378"/>
        <dbReference type="ChEBI" id="CHEBI:30616"/>
        <dbReference type="ChEBI" id="CHEBI:43474"/>
        <dbReference type="ChEBI" id="CHEBI:140785"/>
        <dbReference type="ChEBI" id="CHEBI:456216"/>
        <dbReference type="EC" id="7.6.2.8"/>
    </reaction>
</comment>
<dbReference type="PANTHER" id="PTHR42794:SF1">
    <property type="entry name" value="HEMIN IMPORT ATP-BINDING PROTEIN HMUV"/>
    <property type="match status" value="1"/>
</dbReference>
<evidence type="ECO:0000313" key="11">
    <source>
        <dbReference type="EMBL" id="PAV10075.1"/>
    </source>
</evidence>
<dbReference type="Gene3D" id="3.40.50.300">
    <property type="entry name" value="P-loop containing nucleotide triphosphate hydrolases"/>
    <property type="match status" value="1"/>
</dbReference>
<dbReference type="GO" id="GO:0016887">
    <property type="term" value="F:ATP hydrolysis activity"/>
    <property type="evidence" value="ECO:0007669"/>
    <property type="project" value="InterPro"/>
</dbReference>
<dbReference type="InterPro" id="IPR027417">
    <property type="entry name" value="P-loop_NTPase"/>
</dbReference>
<organism evidence="11 12">
    <name type="scientific">Methanocorpusculum parvum</name>
    <dbReference type="NCBI Taxonomy" id="2193"/>
    <lineage>
        <taxon>Archaea</taxon>
        <taxon>Methanobacteriati</taxon>
        <taxon>Methanobacteriota</taxon>
        <taxon>Stenosarchaea group</taxon>
        <taxon>Methanomicrobia</taxon>
        <taxon>Methanomicrobiales</taxon>
        <taxon>Methanocorpusculaceae</taxon>
        <taxon>Methanocorpusculum</taxon>
    </lineage>
</organism>
<sequence length="409" mass="43681">MTPAISADNISVKYGDRHVIERFSLAVDQGGFIGILGPNGCGKTTFLRALSRILKPDKGAVFIEGLDAESFDSRALAKTIGCVGQETDVAFPFTVREIVLMGRYPHIGKLAPLSPSDLAIANEAMKTTNTFHLADRLITEVSGGERQRVLIARTLTQQPKILLLDEPTSHLDINHQIEIMDLIRDLTPKITVIGVFHDLNLASYFCDRIVLMKQGKILAVGTPMEVLTPEKIRESFSVGMMVSTHPLTGKPHLIPEYGVLPTSASTHIHVISGGGTGTEVLYTLTLNGFTVSAGVLAANDSDCLAAVKLGLETVIEPPFAVVSDGSVQKLKTMLARADKIVVTGMPVGYGNLANLQALTGVSAPVYLLGEGEDYTGGEATKIRRTLIENGAVIVPGITALMKILYAGNP</sequence>
<dbReference type="CDD" id="cd03214">
    <property type="entry name" value="ABC_Iron-Siderophores_B12_Hemin"/>
    <property type="match status" value="1"/>
</dbReference>
<dbReference type="RefSeq" id="WP_095641776.1">
    <property type="nucleotide sequence ID" value="NZ_LMVO01000002.1"/>
</dbReference>
<comment type="caution">
    <text evidence="11">The sequence shown here is derived from an EMBL/GenBank/DDBJ whole genome shotgun (WGS) entry which is preliminary data.</text>
</comment>
<dbReference type="InterPro" id="IPR003439">
    <property type="entry name" value="ABC_transporter-like_ATP-bd"/>
</dbReference>
<dbReference type="AlphaFoldDB" id="A0AAX0Q959"/>
<dbReference type="PANTHER" id="PTHR42794">
    <property type="entry name" value="HEMIN IMPORT ATP-BINDING PROTEIN HMUV"/>
    <property type="match status" value="1"/>
</dbReference>
<protein>
    <recommendedName>
        <fullName evidence="8">Cobalamin import ATP-binding protein BtuD</fullName>
        <ecNumber evidence="7">7.6.2.8</ecNumber>
    </recommendedName>
    <alternativeName>
        <fullName evidence="9">Vitamin B12-transporting ATPase</fullName>
    </alternativeName>
</protein>
<evidence type="ECO:0000256" key="1">
    <source>
        <dbReference type="ARBA" id="ARBA00022448"/>
    </source>
</evidence>
<dbReference type="InterPro" id="IPR003593">
    <property type="entry name" value="AAA+_ATPase"/>
</dbReference>
<gene>
    <name evidence="11" type="ORF">ASJ83_04340</name>
</gene>
<dbReference type="Pfam" id="PF00005">
    <property type="entry name" value="ABC_tran"/>
    <property type="match status" value="1"/>
</dbReference>
<keyword evidence="4" id="KW-1278">Translocase</keyword>
<evidence type="ECO:0000256" key="8">
    <source>
        <dbReference type="ARBA" id="ARBA00073649"/>
    </source>
</evidence>
<evidence type="ECO:0000256" key="4">
    <source>
        <dbReference type="ARBA" id="ARBA00022967"/>
    </source>
</evidence>
<dbReference type="SUPFAM" id="SSF52540">
    <property type="entry name" value="P-loop containing nucleoside triphosphate hydrolases"/>
    <property type="match status" value="1"/>
</dbReference>
<evidence type="ECO:0000259" key="10">
    <source>
        <dbReference type="PROSITE" id="PS50893"/>
    </source>
</evidence>
<accession>A0AAX0Q959</accession>
<reference evidence="11 12" key="1">
    <citation type="journal article" date="2017" name="BMC Genomics">
        <title>Genomic analysis of methanogenic archaea reveals a shift towards energy conservation.</title>
        <authorList>
            <person name="Gilmore S.P."/>
            <person name="Henske J.K."/>
            <person name="Sexton J.A."/>
            <person name="Solomon K.V."/>
            <person name="Seppala S."/>
            <person name="Yoo J.I."/>
            <person name="Huyett L.M."/>
            <person name="Pressman A."/>
            <person name="Cogan J.Z."/>
            <person name="Kivenson V."/>
            <person name="Peng X."/>
            <person name="Tan Y."/>
            <person name="Valentine D.L."/>
            <person name="O'Malley M.A."/>
        </authorList>
    </citation>
    <scope>NUCLEOTIDE SEQUENCE [LARGE SCALE GENOMIC DNA]</scope>
    <source>
        <strain evidence="11 12">XII</strain>
    </source>
</reference>
<evidence type="ECO:0000256" key="3">
    <source>
        <dbReference type="ARBA" id="ARBA00022840"/>
    </source>
</evidence>
<evidence type="ECO:0000256" key="6">
    <source>
        <dbReference type="ARBA" id="ARBA00058960"/>
    </source>
</evidence>
<dbReference type="FunFam" id="3.40.50.300:FF:000134">
    <property type="entry name" value="Iron-enterobactin ABC transporter ATP-binding protein"/>
    <property type="match status" value="1"/>
</dbReference>
<dbReference type="SMART" id="SM00382">
    <property type="entry name" value="AAA"/>
    <property type="match status" value="1"/>
</dbReference>
<keyword evidence="2" id="KW-0547">Nucleotide-binding</keyword>
<evidence type="ECO:0000256" key="2">
    <source>
        <dbReference type="ARBA" id="ARBA00022741"/>
    </source>
</evidence>
<name>A0AAX0Q959_9EURY</name>
<evidence type="ECO:0000313" key="12">
    <source>
        <dbReference type="Proteomes" id="UP000243820"/>
    </source>
</evidence>
<keyword evidence="12" id="KW-1185">Reference proteome</keyword>
<dbReference type="PROSITE" id="PS50893">
    <property type="entry name" value="ABC_TRANSPORTER_2"/>
    <property type="match status" value="1"/>
</dbReference>
<keyword evidence="1" id="KW-0813">Transport</keyword>
<dbReference type="InterPro" id="IPR017871">
    <property type="entry name" value="ABC_transporter-like_CS"/>
</dbReference>
<dbReference type="GO" id="GO:0015420">
    <property type="term" value="F:ABC-type vitamin B12 transporter activity"/>
    <property type="evidence" value="ECO:0007669"/>
    <property type="project" value="UniProtKB-EC"/>
</dbReference>
<comment type="function">
    <text evidence="6">Required for corrinoid utilization. Probably part of the ABC transporter complex BtuCDF involved in cobalamin (vitamin B12) import. Probably responsible for energy coupling to the transport system.</text>
</comment>
<evidence type="ECO:0000256" key="9">
    <source>
        <dbReference type="ARBA" id="ARBA00077139"/>
    </source>
</evidence>
<dbReference type="EMBL" id="LMVO01000002">
    <property type="protein sequence ID" value="PAV10075.1"/>
    <property type="molecule type" value="Genomic_DNA"/>
</dbReference>